<dbReference type="EC" id="7.-.-.-" evidence="8"/>
<organism evidence="10 11">
    <name type="scientific">Pseudolactococcus hodotermopsidis</name>
    <dbReference type="NCBI Taxonomy" id="2709157"/>
    <lineage>
        <taxon>Bacteria</taxon>
        <taxon>Bacillati</taxon>
        <taxon>Bacillota</taxon>
        <taxon>Bacilli</taxon>
        <taxon>Lactobacillales</taxon>
        <taxon>Streptococcaceae</taxon>
        <taxon>Pseudolactococcus</taxon>
    </lineage>
</organism>
<evidence type="ECO:0000256" key="1">
    <source>
        <dbReference type="ARBA" id="ARBA00004202"/>
    </source>
</evidence>
<dbReference type="InterPro" id="IPR015856">
    <property type="entry name" value="ABC_transpr_CbiO/EcfA_su"/>
</dbReference>
<comment type="caution">
    <text evidence="10">The sequence shown here is derived from an EMBL/GenBank/DDBJ whole genome shotgun (WGS) entry which is preliminary data.</text>
</comment>
<dbReference type="PANTHER" id="PTHR43553:SF27">
    <property type="entry name" value="ENERGY-COUPLING FACTOR TRANSPORTER ATP-BINDING PROTEIN ECFA2"/>
    <property type="match status" value="1"/>
</dbReference>
<sequence>MAIHFDKVTYTYQPNTPFESRALFDIDMTVADGSFTALVGHTGSGKSTLLQHLNALLLPTSGNVTVDDITIKPDSKAKAIKPVRKKVGVVFQFPETQLFDETVLKDVAFGPQNFGVSKEEAENTAREKLRLVGISDELFERSPFELSGGQMRRVAIAGILAMKPSVLVLDEPTAGLDPKARIDMMRLFESIHQSGVTTILVTHLMDDVADYADTMYVLEKGRLVKTGTPAQLFQDVAFMTAHQLGVPKATQFALLLQERGQHFEQLPITRAELVKAITEVANHG</sequence>
<dbReference type="GO" id="GO:0016887">
    <property type="term" value="F:ATP hydrolysis activity"/>
    <property type="evidence" value="ECO:0007669"/>
    <property type="project" value="InterPro"/>
</dbReference>
<dbReference type="Pfam" id="PF00005">
    <property type="entry name" value="ABC_tran"/>
    <property type="match status" value="1"/>
</dbReference>
<evidence type="ECO:0000313" key="11">
    <source>
        <dbReference type="Proteomes" id="UP000480303"/>
    </source>
</evidence>
<dbReference type="SMART" id="SM00382">
    <property type="entry name" value="AAA"/>
    <property type="match status" value="1"/>
</dbReference>
<comment type="subcellular location">
    <subcellularLocation>
        <location evidence="1 8">Cell membrane</location>
        <topology evidence="1 8">Peripheral membrane protein</topology>
    </subcellularLocation>
</comment>
<proteinExistence type="inferred from homology"/>
<dbReference type="GO" id="GO:0005524">
    <property type="term" value="F:ATP binding"/>
    <property type="evidence" value="ECO:0007669"/>
    <property type="project" value="UniProtKB-UniRule"/>
</dbReference>
<keyword evidence="5 8" id="KW-0067">ATP-binding</keyword>
<evidence type="ECO:0000256" key="8">
    <source>
        <dbReference type="RuleBase" id="RU365104"/>
    </source>
</evidence>
<dbReference type="InterPro" id="IPR003593">
    <property type="entry name" value="AAA+_ATPase"/>
</dbReference>
<dbReference type="SUPFAM" id="SSF52540">
    <property type="entry name" value="P-loop containing nucleoside triphosphate hydrolases"/>
    <property type="match status" value="1"/>
</dbReference>
<dbReference type="CDD" id="cd03225">
    <property type="entry name" value="ABC_cobalt_CbiO_domain1"/>
    <property type="match status" value="1"/>
</dbReference>
<dbReference type="InterPro" id="IPR050095">
    <property type="entry name" value="ECF_ABC_transporter_ATP-bd"/>
</dbReference>
<gene>
    <name evidence="10" type="primary">ecfA2</name>
    <name evidence="10" type="ORF">Hs30E_08610</name>
</gene>
<dbReference type="PROSITE" id="PS00211">
    <property type="entry name" value="ABC_TRANSPORTER_1"/>
    <property type="match status" value="1"/>
</dbReference>
<dbReference type="InterPro" id="IPR030946">
    <property type="entry name" value="EcfA2"/>
</dbReference>
<evidence type="ECO:0000256" key="3">
    <source>
        <dbReference type="ARBA" id="ARBA00022475"/>
    </source>
</evidence>
<comment type="function">
    <text evidence="8">ATP-binding (A) component of a common energy-coupling factor (ECF) ABC-transporter complex.</text>
</comment>
<keyword evidence="2 8" id="KW-0813">Transport</keyword>
<keyword evidence="6" id="KW-1278">Translocase</keyword>
<feature type="domain" description="ABC transporter" evidence="9">
    <location>
        <begin position="3"/>
        <end position="245"/>
    </location>
</feature>
<dbReference type="RefSeq" id="WP_172208291.1">
    <property type="nucleotide sequence ID" value="NZ_BLLI01000019.1"/>
</dbReference>
<keyword evidence="7 8" id="KW-0472">Membrane</keyword>
<comment type="similarity">
    <text evidence="8">Belongs to the ABC transporter superfamily. Energy-coupling factor EcfA family.</text>
</comment>
<evidence type="ECO:0000259" key="9">
    <source>
        <dbReference type="PROSITE" id="PS50893"/>
    </source>
</evidence>
<comment type="subunit">
    <text evidence="8">Forms a stable energy-coupling factor (ECF) transporter complex composed of 2 membrane-embedded substrate-binding proteins (S component), 2 ATP-binding proteins (A component) and 2 transmembrane proteins (T component).</text>
</comment>
<dbReference type="InterPro" id="IPR027417">
    <property type="entry name" value="P-loop_NTPase"/>
</dbReference>
<dbReference type="FunFam" id="3.40.50.300:FF:000224">
    <property type="entry name" value="Energy-coupling factor transporter ATP-binding protein EcfA"/>
    <property type="match status" value="1"/>
</dbReference>
<evidence type="ECO:0000256" key="7">
    <source>
        <dbReference type="ARBA" id="ARBA00023136"/>
    </source>
</evidence>
<dbReference type="AlphaFoldDB" id="A0A6A0BA31"/>
<dbReference type="GO" id="GO:0043190">
    <property type="term" value="C:ATP-binding cassette (ABC) transporter complex"/>
    <property type="evidence" value="ECO:0007669"/>
    <property type="project" value="TreeGrafter"/>
</dbReference>
<accession>A0A6A0BA31</accession>
<dbReference type="NCBIfam" id="NF010155">
    <property type="entry name" value="PRK13634.1"/>
    <property type="match status" value="1"/>
</dbReference>
<evidence type="ECO:0000256" key="4">
    <source>
        <dbReference type="ARBA" id="ARBA00022741"/>
    </source>
</evidence>
<evidence type="ECO:0000256" key="6">
    <source>
        <dbReference type="ARBA" id="ARBA00022967"/>
    </source>
</evidence>
<dbReference type="GO" id="GO:0042626">
    <property type="term" value="F:ATPase-coupled transmembrane transporter activity"/>
    <property type="evidence" value="ECO:0007669"/>
    <property type="project" value="TreeGrafter"/>
</dbReference>
<dbReference type="PROSITE" id="PS50893">
    <property type="entry name" value="ABC_TRANSPORTER_2"/>
    <property type="match status" value="1"/>
</dbReference>
<dbReference type="Gene3D" id="3.40.50.300">
    <property type="entry name" value="P-loop containing nucleotide triphosphate hydrolases"/>
    <property type="match status" value="1"/>
</dbReference>
<dbReference type="PANTHER" id="PTHR43553">
    <property type="entry name" value="HEAVY METAL TRANSPORTER"/>
    <property type="match status" value="1"/>
</dbReference>
<name>A0A6A0BA31_9LACT</name>
<dbReference type="NCBIfam" id="TIGR04521">
    <property type="entry name" value="ECF_ATPase_2"/>
    <property type="match status" value="1"/>
</dbReference>
<evidence type="ECO:0000313" key="10">
    <source>
        <dbReference type="EMBL" id="GFH42310.1"/>
    </source>
</evidence>
<keyword evidence="3 8" id="KW-1003">Cell membrane</keyword>
<evidence type="ECO:0000256" key="2">
    <source>
        <dbReference type="ARBA" id="ARBA00022448"/>
    </source>
</evidence>
<dbReference type="Proteomes" id="UP000480303">
    <property type="component" value="Unassembled WGS sequence"/>
</dbReference>
<dbReference type="InterPro" id="IPR003439">
    <property type="entry name" value="ABC_transporter-like_ATP-bd"/>
</dbReference>
<protein>
    <recommendedName>
        <fullName evidence="8">Energy-coupling factor transporter ATP-binding protein EcfA2</fullName>
        <ecNumber evidence="8">7.-.-.-</ecNumber>
    </recommendedName>
</protein>
<evidence type="ECO:0000256" key="5">
    <source>
        <dbReference type="ARBA" id="ARBA00022840"/>
    </source>
</evidence>
<dbReference type="InterPro" id="IPR017871">
    <property type="entry name" value="ABC_transporter-like_CS"/>
</dbReference>
<keyword evidence="4 8" id="KW-0547">Nucleotide-binding</keyword>
<keyword evidence="11" id="KW-1185">Reference proteome</keyword>
<reference evidence="10 11" key="1">
    <citation type="submission" date="2020-02" db="EMBL/GenBank/DDBJ databases">
        <title>Draft genome sequence of Lactococcus sp. Hs30E4-3.</title>
        <authorList>
            <person name="Noda S."/>
            <person name="Yuki M."/>
            <person name="Ohkuma M."/>
        </authorList>
    </citation>
    <scope>NUCLEOTIDE SEQUENCE [LARGE SCALE GENOMIC DNA]</scope>
    <source>
        <strain evidence="10 11">Hs30E4-3</strain>
    </source>
</reference>
<dbReference type="EMBL" id="BLLI01000019">
    <property type="protein sequence ID" value="GFH42310.1"/>
    <property type="molecule type" value="Genomic_DNA"/>
</dbReference>